<dbReference type="InterPro" id="IPR050583">
    <property type="entry name" value="Mycobacterial_A85_antigen"/>
</dbReference>
<keyword evidence="2" id="KW-1185">Reference proteome</keyword>
<organism evidence="1 2">
    <name type="scientific">Dokdonia pacifica</name>
    <dbReference type="NCBI Taxonomy" id="1627892"/>
    <lineage>
        <taxon>Bacteria</taxon>
        <taxon>Pseudomonadati</taxon>
        <taxon>Bacteroidota</taxon>
        <taxon>Flavobacteriia</taxon>
        <taxon>Flavobacteriales</taxon>
        <taxon>Flavobacteriaceae</taxon>
        <taxon>Dokdonia</taxon>
    </lineage>
</organism>
<name>A0A238Z3U2_9FLAO</name>
<evidence type="ECO:0000313" key="2">
    <source>
        <dbReference type="Proteomes" id="UP000198379"/>
    </source>
</evidence>
<dbReference type="OrthoDB" id="9803578at2"/>
<proteinExistence type="predicted"/>
<dbReference type="RefSeq" id="WP_089371295.1">
    <property type="nucleotide sequence ID" value="NZ_BMEP01000001.1"/>
</dbReference>
<dbReference type="Gene3D" id="3.40.50.1820">
    <property type="entry name" value="alpha/beta hydrolase"/>
    <property type="match status" value="1"/>
</dbReference>
<dbReference type="SUPFAM" id="SSF53474">
    <property type="entry name" value="alpha/beta-Hydrolases"/>
    <property type="match status" value="1"/>
</dbReference>
<dbReference type="Proteomes" id="UP000198379">
    <property type="component" value="Unassembled WGS sequence"/>
</dbReference>
<dbReference type="InterPro" id="IPR029058">
    <property type="entry name" value="AB_hydrolase_fold"/>
</dbReference>
<sequence>MMRIFSTGFSIFIVLTLQYLSYLPKDIQTQFHINSTILSEKISVTTYGVIQDVEPISIVYITDGEKMIANGTLNKIKQLTSQGKIPDTFYVFVSTIDPETKEDKRNTYFFCNDDYIRFFEEELIPTIESTLSRKPKNRSLVGLSFGGLNGAYFSGKTALFQNYALLSPITYPCQEALSSIAFSENKDLNIFISTGKNDAENYVVPLTQLYKSKDYHIENLKTEGAHDFENWNSQLEQVLNFMLDH</sequence>
<dbReference type="EMBL" id="FZNY01000002">
    <property type="protein sequence ID" value="SNR77543.1"/>
    <property type="molecule type" value="Genomic_DNA"/>
</dbReference>
<dbReference type="Pfam" id="PF00756">
    <property type="entry name" value="Esterase"/>
    <property type="match status" value="1"/>
</dbReference>
<protein>
    <submittedName>
        <fullName evidence="1">Enterochelin esterase</fullName>
    </submittedName>
</protein>
<reference evidence="1 2" key="1">
    <citation type="submission" date="2017-06" db="EMBL/GenBank/DDBJ databases">
        <authorList>
            <person name="Kim H.J."/>
            <person name="Triplett B.A."/>
        </authorList>
    </citation>
    <scope>NUCLEOTIDE SEQUENCE [LARGE SCALE GENOMIC DNA]</scope>
    <source>
        <strain evidence="1 2">DSM 25597</strain>
    </source>
</reference>
<dbReference type="InterPro" id="IPR000801">
    <property type="entry name" value="Esterase-like"/>
</dbReference>
<dbReference type="AlphaFoldDB" id="A0A238Z3U2"/>
<gene>
    <name evidence="1" type="ORF">SAMN06265376_102558</name>
</gene>
<dbReference type="PANTHER" id="PTHR48098">
    <property type="entry name" value="ENTEROCHELIN ESTERASE-RELATED"/>
    <property type="match status" value="1"/>
</dbReference>
<evidence type="ECO:0000313" key="1">
    <source>
        <dbReference type="EMBL" id="SNR77543.1"/>
    </source>
</evidence>
<accession>A0A238Z3U2</accession>